<keyword evidence="2 10" id="KW-0444">Lipid biosynthesis</keyword>
<evidence type="ECO:0000256" key="1">
    <source>
        <dbReference type="ARBA" id="ARBA00004141"/>
    </source>
</evidence>
<keyword evidence="6 10" id="KW-1133">Transmembrane helix</keyword>
<dbReference type="InterPro" id="IPR002076">
    <property type="entry name" value="ELO_fam"/>
</dbReference>
<comment type="similarity">
    <text evidence="10">Belongs to the ELO family.</text>
</comment>
<dbReference type="PANTHER" id="PTHR11157:SF126">
    <property type="entry name" value="ELONGATION OF VERY LONG CHAIN FATTY ACIDS PROTEIN"/>
    <property type="match status" value="1"/>
</dbReference>
<name>A0ABP1QJZ5_9HEXA</name>
<evidence type="ECO:0000256" key="3">
    <source>
        <dbReference type="ARBA" id="ARBA00022679"/>
    </source>
</evidence>
<sequence length="432" mass="48966">MGEKIMLNPVLIQVLAKIPGLRYFADFYWTVIDTKDPRADKYPTMYNPDTAALIVLSYLMIALCIGPRIMEKRRTPEFIQKLLSVYNGLMITINGSLAVGLIHQLITLQYDLVCQAVDHTKTKGDTVMTLLFGFYVSKIIELSDTAFLILKKNSKQLSFLHLYHHSTIIAATWIGVKFAPGGTTAIISAINATVHVFMYIYYLMMSLKVKIPIRFKMFLTTIQITQFCVTLIVCYSAMKVKPCGYPDWILTWLLIYMLSFMLLFGKFFLETYLRSDGKPGGTKKVLSNGVDHGARKNKKKGRKVSRVIYDLQDCESWQKKMKLSDTKIEDKKSIPFIENGKSETFPMSNNESVQIARERNIGHSTATVSASDSEYQSSEPLIIYDGVPRAAPQNNCNNSNDVLFRREKGIAHNGSVEVKKLSKRRGKKQKGK</sequence>
<proteinExistence type="inferred from homology"/>
<evidence type="ECO:0000313" key="12">
    <source>
        <dbReference type="Proteomes" id="UP001642540"/>
    </source>
</evidence>
<evidence type="ECO:0000256" key="9">
    <source>
        <dbReference type="ARBA" id="ARBA00023160"/>
    </source>
</evidence>
<accession>A0ABP1QJZ5</accession>
<evidence type="ECO:0000256" key="6">
    <source>
        <dbReference type="ARBA" id="ARBA00022989"/>
    </source>
</evidence>
<feature type="transmembrane region" description="Helical" evidence="10">
    <location>
        <begin position="82"/>
        <end position="106"/>
    </location>
</feature>
<evidence type="ECO:0000313" key="11">
    <source>
        <dbReference type="EMBL" id="CAL8105040.1"/>
    </source>
</evidence>
<keyword evidence="8 10" id="KW-0472">Membrane</keyword>
<evidence type="ECO:0000256" key="4">
    <source>
        <dbReference type="ARBA" id="ARBA00022692"/>
    </source>
</evidence>
<comment type="caution">
    <text evidence="11">The sequence shown here is derived from an EMBL/GenBank/DDBJ whole genome shotgun (WGS) entry which is preliminary data.</text>
</comment>
<evidence type="ECO:0000256" key="10">
    <source>
        <dbReference type="RuleBase" id="RU361115"/>
    </source>
</evidence>
<comment type="catalytic activity">
    <reaction evidence="10">
        <text>a very-long-chain acyl-CoA + malonyl-CoA + H(+) = a very-long-chain 3-oxoacyl-CoA + CO2 + CoA</text>
        <dbReference type="Rhea" id="RHEA:32727"/>
        <dbReference type="ChEBI" id="CHEBI:15378"/>
        <dbReference type="ChEBI" id="CHEBI:16526"/>
        <dbReference type="ChEBI" id="CHEBI:57287"/>
        <dbReference type="ChEBI" id="CHEBI:57384"/>
        <dbReference type="ChEBI" id="CHEBI:90725"/>
        <dbReference type="ChEBI" id="CHEBI:90736"/>
        <dbReference type="EC" id="2.3.1.199"/>
    </reaction>
</comment>
<evidence type="ECO:0000256" key="5">
    <source>
        <dbReference type="ARBA" id="ARBA00022832"/>
    </source>
</evidence>
<keyword evidence="9 10" id="KW-0275">Fatty acid biosynthesis</keyword>
<keyword evidence="4 10" id="KW-0812">Transmembrane</keyword>
<dbReference type="Pfam" id="PF01151">
    <property type="entry name" value="ELO"/>
    <property type="match status" value="1"/>
</dbReference>
<dbReference type="Proteomes" id="UP001642540">
    <property type="component" value="Unassembled WGS sequence"/>
</dbReference>
<comment type="subcellular location">
    <subcellularLocation>
        <location evidence="1">Membrane</location>
        <topology evidence="1">Multi-pass membrane protein</topology>
    </subcellularLocation>
</comment>
<reference evidence="11 12" key="1">
    <citation type="submission" date="2024-08" db="EMBL/GenBank/DDBJ databases">
        <authorList>
            <person name="Cucini C."/>
            <person name="Frati F."/>
        </authorList>
    </citation>
    <scope>NUCLEOTIDE SEQUENCE [LARGE SCALE GENOMIC DNA]</scope>
</reference>
<evidence type="ECO:0000256" key="2">
    <source>
        <dbReference type="ARBA" id="ARBA00022516"/>
    </source>
</evidence>
<feature type="transmembrane region" description="Helical" evidence="10">
    <location>
        <begin position="126"/>
        <end position="150"/>
    </location>
</feature>
<keyword evidence="3 10" id="KW-0808">Transferase</keyword>
<gene>
    <name evidence="11" type="ORF">ODALV1_LOCUS11938</name>
</gene>
<evidence type="ECO:0000256" key="7">
    <source>
        <dbReference type="ARBA" id="ARBA00023098"/>
    </source>
</evidence>
<feature type="transmembrane region" description="Helical" evidence="10">
    <location>
        <begin position="217"/>
        <end position="238"/>
    </location>
</feature>
<protein>
    <recommendedName>
        <fullName evidence="10">Elongation of very long chain fatty acids protein</fullName>
        <ecNumber evidence="10">2.3.1.199</ecNumber>
    </recommendedName>
    <alternativeName>
        <fullName evidence="10">Very-long-chain 3-oxoacyl-CoA synthase</fullName>
    </alternativeName>
</protein>
<dbReference type="EC" id="2.3.1.199" evidence="10"/>
<dbReference type="PANTHER" id="PTHR11157">
    <property type="entry name" value="FATTY ACID ACYL TRANSFERASE-RELATED"/>
    <property type="match status" value="1"/>
</dbReference>
<keyword evidence="12" id="KW-1185">Reference proteome</keyword>
<feature type="transmembrane region" description="Helical" evidence="10">
    <location>
        <begin position="162"/>
        <end position="179"/>
    </location>
</feature>
<feature type="transmembrane region" description="Helical" evidence="10">
    <location>
        <begin position="51"/>
        <end position="70"/>
    </location>
</feature>
<feature type="transmembrane region" description="Helical" evidence="10">
    <location>
        <begin position="185"/>
        <end position="205"/>
    </location>
</feature>
<evidence type="ECO:0000256" key="8">
    <source>
        <dbReference type="ARBA" id="ARBA00023136"/>
    </source>
</evidence>
<feature type="transmembrane region" description="Helical" evidence="10">
    <location>
        <begin position="250"/>
        <end position="269"/>
    </location>
</feature>
<keyword evidence="7 10" id="KW-0443">Lipid metabolism</keyword>
<organism evidence="11 12">
    <name type="scientific">Orchesella dallaii</name>
    <dbReference type="NCBI Taxonomy" id="48710"/>
    <lineage>
        <taxon>Eukaryota</taxon>
        <taxon>Metazoa</taxon>
        <taxon>Ecdysozoa</taxon>
        <taxon>Arthropoda</taxon>
        <taxon>Hexapoda</taxon>
        <taxon>Collembola</taxon>
        <taxon>Entomobryomorpha</taxon>
        <taxon>Entomobryoidea</taxon>
        <taxon>Orchesellidae</taxon>
        <taxon>Orchesellinae</taxon>
        <taxon>Orchesella</taxon>
    </lineage>
</organism>
<keyword evidence="5 10" id="KW-0276">Fatty acid metabolism</keyword>
<dbReference type="EMBL" id="CAXLJM020000036">
    <property type="protein sequence ID" value="CAL8105040.1"/>
    <property type="molecule type" value="Genomic_DNA"/>
</dbReference>